<dbReference type="SUPFAM" id="SSF51735">
    <property type="entry name" value="NAD(P)-binding Rossmann-fold domains"/>
    <property type="match status" value="1"/>
</dbReference>
<accession>A0A7X2IPK4</accession>
<keyword evidence="5" id="KW-1185">Reference proteome</keyword>
<feature type="domain" description="NAD-dependent epimerase/dehydratase" evidence="3">
    <location>
        <begin position="3"/>
        <end position="193"/>
    </location>
</feature>
<keyword evidence="1" id="KW-0521">NADP</keyword>
<protein>
    <submittedName>
        <fullName evidence="4">NAD-dependent epimerase/dehydratase family protein</fullName>
    </submittedName>
</protein>
<name>A0A7X2IPK4_9BURK</name>
<evidence type="ECO:0000256" key="2">
    <source>
        <dbReference type="ARBA" id="ARBA00023277"/>
    </source>
</evidence>
<dbReference type="Gene3D" id="3.90.25.10">
    <property type="entry name" value="UDP-galactose 4-epimerase, domain 1"/>
    <property type="match status" value="1"/>
</dbReference>
<evidence type="ECO:0000256" key="1">
    <source>
        <dbReference type="ARBA" id="ARBA00022857"/>
    </source>
</evidence>
<dbReference type="PANTHER" id="PTHR43103">
    <property type="entry name" value="NUCLEOSIDE-DIPHOSPHATE-SUGAR EPIMERASE"/>
    <property type="match status" value="1"/>
</dbReference>
<sequence>MHIVVTGANGFVGKGLVRRLLARGHLTPGQPLTTLTLADTVFDTPAPGDGDPRVRLVQGSIGDPEVLREAFRIPADCVFHLASIPGGMAEANYELGLRINLHATLDMLELLRLQSQPARFVFSGSIAVYGAPLPDVVDDATPMRPTLSYGAHKLIDEILIKDYSRRGWIDGRILRLPGIVARPPAPSGLLSAYMSDIFWRLAQGQPFVCPVSAEAVSWWMSAPCCVDNLLHAAALDPEQVAARRDFTLPVLRLTMAQLVDGLAREYGQDRRALVSYQPDAALQAAFGSYPPLDAAAAEAAGFRHDGGVAELIRNALSPSH</sequence>
<gene>
    <name evidence="4" type="ORF">GJ700_18780</name>
</gene>
<dbReference type="InterPro" id="IPR001509">
    <property type="entry name" value="Epimerase_deHydtase"/>
</dbReference>
<evidence type="ECO:0000313" key="5">
    <source>
        <dbReference type="Proteomes" id="UP000446768"/>
    </source>
</evidence>
<dbReference type="AlphaFoldDB" id="A0A7X2IPK4"/>
<comment type="caution">
    <text evidence="4">The sequence shown here is derived from an EMBL/GenBank/DDBJ whole genome shotgun (WGS) entry which is preliminary data.</text>
</comment>
<dbReference type="InterPro" id="IPR036291">
    <property type="entry name" value="NAD(P)-bd_dom_sf"/>
</dbReference>
<keyword evidence="2" id="KW-0119">Carbohydrate metabolism</keyword>
<dbReference type="PANTHER" id="PTHR43103:SF3">
    <property type="entry name" value="ADP-L-GLYCERO-D-MANNO-HEPTOSE-6-EPIMERASE"/>
    <property type="match status" value="1"/>
</dbReference>
<dbReference type="Gene3D" id="3.40.50.720">
    <property type="entry name" value="NAD(P)-binding Rossmann-like Domain"/>
    <property type="match status" value="1"/>
</dbReference>
<proteinExistence type="predicted"/>
<organism evidence="4 5">
    <name type="scientific">Pseudoduganella rivuli</name>
    <dbReference type="NCBI Taxonomy" id="2666085"/>
    <lineage>
        <taxon>Bacteria</taxon>
        <taxon>Pseudomonadati</taxon>
        <taxon>Pseudomonadota</taxon>
        <taxon>Betaproteobacteria</taxon>
        <taxon>Burkholderiales</taxon>
        <taxon>Oxalobacteraceae</taxon>
        <taxon>Telluria group</taxon>
        <taxon>Pseudoduganella</taxon>
    </lineage>
</organism>
<dbReference type="Pfam" id="PF01370">
    <property type="entry name" value="Epimerase"/>
    <property type="match status" value="1"/>
</dbReference>
<dbReference type="RefSeq" id="WP_154376635.1">
    <property type="nucleotide sequence ID" value="NZ_WKJJ01000011.1"/>
</dbReference>
<dbReference type="EMBL" id="WKJJ01000011">
    <property type="protein sequence ID" value="MRV73761.1"/>
    <property type="molecule type" value="Genomic_DNA"/>
</dbReference>
<evidence type="ECO:0000313" key="4">
    <source>
        <dbReference type="EMBL" id="MRV73761.1"/>
    </source>
</evidence>
<dbReference type="Proteomes" id="UP000446768">
    <property type="component" value="Unassembled WGS sequence"/>
</dbReference>
<reference evidence="4 5" key="1">
    <citation type="submission" date="2019-11" db="EMBL/GenBank/DDBJ databases">
        <title>Novel species isolated from a subtropical stream in China.</title>
        <authorList>
            <person name="Lu H."/>
        </authorList>
    </citation>
    <scope>NUCLEOTIDE SEQUENCE [LARGE SCALE GENOMIC DNA]</scope>
    <source>
        <strain evidence="4 5">FT92W</strain>
    </source>
</reference>
<evidence type="ECO:0000259" key="3">
    <source>
        <dbReference type="Pfam" id="PF01370"/>
    </source>
</evidence>